<keyword evidence="1" id="KW-0233">DNA recombination</keyword>
<organism evidence="3 4">
    <name type="scientific">Natrinema salsiterrestre</name>
    <dbReference type="NCBI Taxonomy" id="2950540"/>
    <lineage>
        <taxon>Archaea</taxon>
        <taxon>Methanobacteriati</taxon>
        <taxon>Methanobacteriota</taxon>
        <taxon>Stenosarchaea group</taxon>
        <taxon>Halobacteria</taxon>
        <taxon>Halobacteriales</taxon>
        <taxon>Natrialbaceae</taxon>
        <taxon>Natrinema</taxon>
    </lineage>
</organism>
<dbReference type="InterPro" id="IPR011010">
    <property type="entry name" value="DNA_brk_join_enz"/>
</dbReference>
<evidence type="ECO:0000313" key="4">
    <source>
        <dbReference type="Proteomes" id="UP001154061"/>
    </source>
</evidence>
<dbReference type="GO" id="GO:0003677">
    <property type="term" value="F:DNA binding"/>
    <property type="evidence" value="ECO:0007669"/>
    <property type="project" value="InterPro"/>
</dbReference>
<dbReference type="EMBL" id="JAMQOT010000014">
    <property type="protein sequence ID" value="MDF9748300.1"/>
    <property type="molecule type" value="Genomic_DNA"/>
</dbReference>
<dbReference type="Gene3D" id="1.10.443.10">
    <property type="entry name" value="Intergrase catalytic core"/>
    <property type="match status" value="1"/>
</dbReference>
<reference evidence="3" key="1">
    <citation type="submission" date="2022-06" db="EMBL/GenBank/DDBJ databases">
        <title>Natrinema sp. a new haloarchaeum isolate from saline soil.</title>
        <authorList>
            <person name="Strakova D."/>
            <person name="Galisteo C."/>
            <person name="Sanchez-Porro C."/>
            <person name="Ventosa A."/>
        </authorList>
    </citation>
    <scope>NUCLEOTIDE SEQUENCE</scope>
    <source>
        <strain evidence="3">S1CR25-10</strain>
    </source>
</reference>
<proteinExistence type="predicted"/>
<dbReference type="InterPro" id="IPR013762">
    <property type="entry name" value="Integrase-like_cat_sf"/>
</dbReference>
<dbReference type="Pfam" id="PF00589">
    <property type="entry name" value="Phage_integrase"/>
    <property type="match status" value="1"/>
</dbReference>
<dbReference type="AlphaFoldDB" id="A0A9Q4L1F1"/>
<protein>
    <submittedName>
        <fullName evidence="3">Tyrosine-type recombinase/integrase</fullName>
    </submittedName>
</protein>
<gene>
    <name evidence="3" type="ORF">NDI89_22315</name>
</gene>
<evidence type="ECO:0000256" key="1">
    <source>
        <dbReference type="ARBA" id="ARBA00023172"/>
    </source>
</evidence>
<dbReference type="InterPro" id="IPR002104">
    <property type="entry name" value="Integrase_catalytic"/>
</dbReference>
<dbReference type="GO" id="GO:0015074">
    <property type="term" value="P:DNA integration"/>
    <property type="evidence" value="ECO:0007669"/>
    <property type="project" value="InterPro"/>
</dbReference>
<accession>A0A9Q4L1F1</accession>
<keyword evidence="4" id="KW-1185">Reference proteome</keyword>
<evidence type="ECO:0000313" key="3">
    <source>
        <dbReference type="EMBL" id="MDF9748300.1"/>
    </source>
</evidence>
<evidence type="ECO:0000259" key="2">
    <source>
        <dbReference type="Pfam" id="PF00589"/>
    </source>
</evidence>
<dbReference type="SUPFAM" id="SSF56349">
    <property type="entry name" value="DNA breaking-rejoining enzymes"/>
    <property type="match status" value="1"/>
</dbReference>
<sequence>MQLEPYPEKSGYRVWLSGRNEDTIIEYYDEEPTEQLAIRAGLHGLRADEIPWVRTEGIRRLDTEQKAYKLRVRDGKTGWREVPVSRDFVKQIRMMKNAKGLTQEDPVIDVSKRTVQRCAERAGDTLAEQDGHTDDWQHLTFHDLRRTWATRIYYSLDAHYAESIIMRWGGWTDQDTFRTSYLGRESDTMAAEMMGDANIL</sequence>
<comment type="caution">
    <text evidence="3">The sequence shown here is derived from an EMBL/GenBank/DDBJ whole genome shotgun (WGS) entry which is preliminary data.</text>
</comment>
<dbReference type="RefSeq" id="WP_277524886.1">
    <property type="nucleotide sequence ID" value="NZ_JAMQOT010000014.1"/>
</dbReference>
<feature type="domain" description="Tyr recombinase" evidence="2">
    <location>
        <begin position="43"/>
        <end position="177"/>
    </location>
</feature>
<dbReference type="GO" id="GO:0006310">
    <property type="term" value="P:DNA recombination"/>
    <property type="evidence" value="ECO:0007669"/>
    <property type="project" value="UniProtKB-KW"/>
</dbReference>
<dbReference type="Proteomes" id="UP001154061">
    <property type="component" value="Unassembled WGS sequence"/>
</dbReference>
<name>A0A9Q4L1F1_9EURY</name>